<name>A0A284VNT5_9EURY</name>
<proteinExistence type="inferred from homology"/>
<dbReference type="NCBIfam" id="NF040570">
    <property type="entry name" value="guided_TnpB"/>
    <property type="match status" value="1"/>
</dbReference>
<evidence type="ECO:0000256" key="2">
    <source>
        <dbReference type="ARBA" id="ARBA00022578"/>
    </source>
</evidence>
<organism evidence="8 9">
    <name type="scientific">Candidatus Methanoperedens nitratireducens</name>
    <dbReference type="NCBI Taxonomy" id="1392998"/>
    <lineage>
        <taxon>Archaea</taxon>
        <taxon>Methanobacteriati</taxon>
        <taxon>Methanobacteriota</taxon>
        <taxon>Stenosarchaea group</taxon>
        <taxon>Methanomicrobia</taxon>
        <taxon>Methanosarcinales</taxon>
        <taxon>ANME-2 cluster</taxon>
        <taxon>Candidatus Methanoperedentaceae</taxon>
        <taxon>Candidatus Methanoperedens</taxon>
    </lineage>
</organism>
<keyword evidence="2" id="KW-0815">Transposition</keyword>
<accession>A0A284VNT5</accession>
<feature type="region of interest" description="Disordered" evidence="5">
    <location>
        <begin position="96"/>
        <end position="128"/>
    </location>
</feature>
<dbReference type="Pfam" id="PF01385">
    <property type="entry name" value="OrfB_IS605"/>
    <property type="match status" value="1"/>
</dbReference>
<dbReference type="Proteomes" id="UP000218615">
    <property type="component" value="Unassembled WGS sequence"/>
</dbReference>
<evidence type="ECO:0000256" key="4">
    <source>
        <dbReference type="ARBA" id="ARBA00023172"/>
    </source>
</evidence>
<dbReference type="AlphaFoldDB" id="A0A284VNT5"/>
<evidence type="ECO:0000313" key="8">
    <source>
        <dbReference type="EMBL" id="SNQ60888.1"/>
    </source>
</evidence>
<gene>
    <name evidence="8" type="ORF">MNV_2090001</name>
</gene>
<sequence>MELTLSKVGNIRILQHREIEGRIKTCTIKKDVDRWYAIFTVDIEKKIEKVPIKTKTGVDVGLESLLILSSGEKIEPQKFYRKSEESLAWEQRQLSRKKLGSKNRGKQKVKVAKVHRKVRNQRKDSNHKTSRGLVKTFDYIVFEDLQIQNMVQNHHLAKSILDAGWGQIIRFTAYKAEYAGKTIELVDPYYTSQTCLCGHHVPKKLSVRIHICPKCGLILNRDHVSAILIERKGKLNVPTDCGELTPMESTLKRLIEVGSPSL</sequence>
<keyword evidence="4" id="KW-0233">DNA recombination</keyword>
<comment type="similarity">
    <text evidence="1">In the C-terminal section; belongs to the transposase 35 family.</text>
</comment>
<evidence type="ECO:0000313" key="9">
    <source>
        <dbReference type="Proteomes" id="UP000218615"/>
    </source>
</evidence>
<feature type="domain" description="Probable transposase IS891/IS1136/IS1341" evidence="6">
    <location>
        <begin position="40"/>
        <end position="153"/>
    </location>
</feature>
<keyword evidence="9" id="KW-1185">Reference proteome</keyword>
<dbReference type="GO" id="GO:0003677">
    <property type="term" value="F:DNA binding"/>
    <property type="evidence" value="ECO:0007669"/>
    <property type="project" value="UniProtKB-KW"/>
</dbReference>
<evidence type="ECO:0000256" key="3">
    <source>
        <dbReference type="ARBA" id="ARBA00023125"/>
    </source>
</evidence>
<dbReference type="GO" id="GO:0006310">
    <property type="term" value="P:DNA recombination"/>
    <property type="evidence" value="ECO:0007669"/>
    <property type="project" value="UniProtKB-KW"/>
</dbReference>
<dbReference type="Pfam" id="PF07282">
    <property type="entry name" value="Cas12f1-like_TNB"/>
    <property type="match status" value="1"/>
</dbReference>
<evidence type="ECO:0000259" key="6">
    <source>
        <dbReference type="Pfam" id="PF01385"/>
    </source>
</evidence>
<evidence type="ECO:0000259" key="7">
    <source>
        <dbReference type="Pfam" id="PF07282"/>
    </source>
</evidence>
<dbReference type="NCBIfam" id="TIGR01766">
    <property type="entry name" value="IS200/IS605 family accessory protein TnpB-like domain"/>
    <property type="match status" value="1"/>
</dbReference>
<evidence type="ECO:0000256" key="5">
    <source>
        <dbReference type="SAM" id="MobiDB-lite"/>
    </source>
</evidence>
<dbReference type="InterPro" id="IPR010095">
    <property type="entry name" value="Cas12f1-like_TNB"/>
</dbReference>
<protein>
    <submittedName>
        <fullName evidence="8">Transposase</fullName>
    </submittedName>
</protein>
<dbReference type="InterPro" id="IPR001959">
    <property type="entry name" value="Transposase"/>
</dbReference>
<feature type="compositionally biased region" description="Basic residues" evidence="5">
    <location>
        <begin position="96"/>
        <end position="120"/>
    </location>
</feature>
<reference evidence="9" key="1">
    <citation type="submission" date="2017-06" db="EMBL/GenBank/DDBJ databases">
        <authorList>
            <person name="Cremers G."/>
        </authorList>
    </citation>
    <scope>NUCLEOTIDE SEQUENCE [LARGE SCALE GENOMIC DNA]</scope>
</reference>
<feature type="domain" description="Cas12f1-like TNB" evidence="7">
    <location>
        <begin position="165"/>
        <end position="229"/>
    </location>
</feature>
<evidence type="ECO:0000256" key="1">
    <source>
        <dbReference type="ARBA" id="ARBA00008761"/>
    </source>
</evidence>
<keyword evidence="3" id="KW-0238">DNA-binding</keyword>
<dbReference type="GO" id="GO:0032196">
    <property type="term" value="P:transposition"/>
    <property type="evidence" value="ECO:0007669"/>
    <property type="project" value="UniProtKB-KW"/>
</dbReference>
<dbReference type="EMBL" id="FZMP01000123">
    <property type="protein sequence ID" value="SNQ60888.1"/>
    <property type="molecule type" value="Genomic_DNA"/>
</dbReference>